<keyword evidence="6 16" id="KW-0288">FMN</keyword>
<dbReference type="EMBL" id="SOAX01000005">
    <property type="protein sequence ID" value="TDT39331.1"/>
    <property type="molecule type" value="Genomic_DNA"/>
</dbReference>
<evidence type="ECO:0000256" key="5">
    <source>
        <dbReference type="ARBA" id="ARBA00022630"/>
    </source>
</evidence>
<evidence type="ECO:0000256" key="11">
    <source>
        <dbReference type="ARBA" id="ARBA00023053"/>
    </source>
</evidence>
<comment type="function">
    <text evidence="16">NQR complex catalyzes the reduction of ubiquinone-1 to ubiquinol by two successive reactions, coupled with the transport of Na(+) ions from the cytoplasm to the periplasm. NqrA to NqrE are probably involved in the second step, the conversion of ubisemiquinone to ubiquinol.</text>
</comment>
<evidence type="ECO:0000256" key="14">
    <source>
        <dbReference type="ARBA" id="ARBA00023136"/>
    </source>
</evidence>
<keyword evidence="8 16" id="KW-1278">Translocase</keyword>
<dbReference type="InterPro" id="IPR010204">
    <property type="entry name" value="NqrC"/>
</dbReference>
<keyword evidence="4 16" id="KW-0597">Phosphoprotein</keyword>
<comment type="cofactor">
    <cofactor evidence="16 17">
        <name>FMN</name>
        <dbReference type="ChEBI" id="CHEBI:58210"/>
    </cofactor>
</comment>
<evidence type="ECO:0000256" key="16">
    <source>
        <dbReference type="HAMAP-Rule" id="MF_00427"/>
    </source>
</evidence>
<evidence type="ECO:0000256" key="13">
    <source>
        <dbReference type="ARBA" id="ARBA00023075"/>
    </source>
</evidence>
<feature type="modified residue" description="FMN phosphoryl threonine" evidence="16">
    <location>
        <position position="235"/>
    </location>
</feature>
<sequence>MSQSNDTIRKTLIVAVSLSIVFSVVVSGSAVMLRPLQEKNKALSTRSNMIAAAGVLSSGASNEKVSEAFEQFEVLLVEMGTGEIVTPEAVNAKSAEAYDQRAASRDMELSRSLEEDPAGINRLAKYRKVYVLRDGEEVTKIVLPIHGYGLWSTMYGFLALQGDANTVEGIRFYEHAETPGLGGEIENPEWTAKWKGKKIYEDGEWTDPKFALVKGGVGENTDNKEYKVDALSGATLTSRGVGSTVNFWLGDRGYGPFLKKVRQGEI</sequence>
<evidence type="ECO:0000256" key="15">
    <source>
        <dbReference type="ARBA" id="ARBA00023201"/>
    </source>
</evidence>
<name>A0A4R7JMK8_9GAMM</name>
<comment type="catalytic activity">
    <reaction evidence="16 17">
        <text>a ubiquinone + n Na(+)(in) + NADH + H(+) = a ubiquinol + n Na(+)(out) + NAD(+)</text>
        <dbReference type="Rhea" id="RHEA:47748"/>
        <dbReference type="Rhea" id="RHEA-COMP:9565"/>
        <dbReference type="Rhea" id="RHEA-COMP:9566"/>
        <dbReference type="ChEBI" id="CHEBI:15378"/>
        <dbReference type="ChEBI" id="CHEBI:16389"/>
        <dbReference type="ChEBI" id="CHEBI:17976"/>
        <dbReference type="ChEBI" id="CHEBI:29101"/>
        <dbReference type="ChEBI" id="CHEBI:57540"/>
        <dbReference type="ChEBI" id="CHEBI:57945"/>
        <dbReference type="EC" id="7.2.1.1"/>
    </reaction>
</comment>
<keyword evidence="12 16" id="KW-0406">Ion transport</keyword>
<keyword evidence="3" id="KW-0997">Cell inner membrane</keyword>
<feature type="transmembrane region" description="Helical" evidence="16">
    <location>
        <begin position="12"/>
        <end position="33"/>
    </location>
</feature>
<organism evidence="19 20">
    <name type="scientific">Halospina denitrificans</name>
    <dbReference type="NCBI Taxonomy" id="332522"/>
    <lineage>
        <taxon>Bacteria</taxon>
        <taxon>Pseudomonadati</taxon>
        <taxon>Pseudomonadota</taxon>
        <taxon>Gammaproteobacteria</taxon>
        <taxon>Halospina</taxon>
    </lineage>
</organism>
<comment type="caution">
    <text evidence="19">The sequence shown here is derived from an EMBL/GenBank/DDBJ whole genome shotgun (WGS) entry which is preliminary data.</text>
</comment>
<comment type="subunit">
    <text evidence="16 17">Composed of six subunits; NqrA, NqrB, NqrC, NqrD, NqrE and NqrF.</text>
</comment>
<keyword evidence="2 16" id="KW-1003">Cell membrane</keyword>
<evidence type="ECO:0000256" key="1">
    <source>
        <dbReference type="ARBA" id="ARBA00022448"/>
    </source>
</evidence>
<dbReference type="EC" id="7.2.1.1" evidence="16 17"/>
<keyword evidence="15 16" id="KW-0739">Sodium transport</keyword>
<dbReference type="InterPro" id="IPR007329">
    <property type="entry name" value="FMN-bd"/>
</dbReference>
<dbReference type="GO" id="GO:0006814">
    <property type="term" value="P:sodium ion transport"/>
    <property type="evidence" value="ECO:0007669"/>
    <property type="project" value="UniProtKB-UniRule"/>
</dbReference>
<dbReference type="NCBIfam" id="NF003749">
    <property type="entry name" value="PRK05346.1-5"/>
    <property type="match status" value="1"/>
</dbReference>
<keyword evidence="7 16" id="KW-0812">Transmembrane</keyword>
<reference evidence="19 20" key="1">
    <citation type="submission" date="2019-03" db="EMBL/GenBank/DDBJ databases">
        <title>Genomic Encyclopedia of Type Strains, Phase IV (KMG-IV): sequencing the most valuable type-strain genomes for metagenomic binning, comparative biology and taxonomic classification.</title>
        <authorList>
            <person name="Goeker M."/>
        </authorList>
    </citation>
    <scope>NUCLEOTIDE SEQUENCE [LARGE SCALE GENOMIC DNA]</scope>
    <source>
        <strain evidence="19 20">DSM 15505</strain>
    </source>
</reference>
<proteinExistence type="inferred from homology"/>
<dbReference type="GO" id="GO:0005886">
    <property type="term" value="C:plasma membrane"/>
    <property type="evidence" value="ECO:0007669"/>
    <property type="project" value="UniProtKB-SubCell"/>
</dbReference>
<dbReference type="PIRSF" id="PIRSF009437">
    <property type="entry name" value="NQR-1_subunit_C"/>
    <property type="match status" value="1"/>
</dbReference>
<evidence type="ECO:0000256" key="12">
    <source>
        <dbReference type="ARBA" id="ARBA00023065"/>
    </source>
</evidence>
<keyword evidence="5 16" id="KW-0285">Flavoprotein</keyword>
<dbReference type="PANTHER" id="PTHR37838">
    <property type="entry name" value="NA(+)-TRANSLOCATING NADH-QUINONE REDUCTASE SUBUNIT C"/>
    <property type="match status" value="1"/>
</dbReference>
<evidence type="ECO:0000313" key="19">
    <source>
        <dbReference type="EMBL" id="TDT39331.1"/>
    </source>
</evidence>
<evidence type="ECO:0000256" key="9">
    <source>
        <dbReference type="ARBA" id="ARBA00022989"/>
    </source>
</evidence>
<dbReference type="RefSeq" id="WP_133736506.1">
    <property type="nucleotide sequence ID" value="NZ_SOAX01000005.1"/>
</dbReference>
<evidence type="ECO:0000256" key="4">
    <source>
        <dbReference type="ARBA" id="ARBA00022553"/>
    </source>
</evidence>
<dbReference type="PANTHER" id="PTHR37838:SF1">
    <property type="entry name" value="NA(+)-TRANSLOCATING NADH-QUINONE REDUCTASE SUBUNIT C"/>
    <property type="match status" value="1"/>
</dbReference>
<evidence type="ECO:0000256" key="17">
    <source>
        <dbReference type="PIRNR" id="PIRNR009437"/>
    </source>
</evidence>
<evidence type="ECO:0000256" key="6">
    <source>
        <dbReference type="ARBA" id="ARBA00022643"/>
    </source>
</evidence>
<accession>A0A4R7JMK8</accession>
<dbReference type="Proteomes" id="UP000295830">
    <property type="component" value="Unassembled WGS sequence"/>
</dbReference>
<evidence type="ECO:0000256" key="8">
    <source>
        <dbReference type="ARBA" id="ARBA00022967"/>
    </source>
</evidence>
<gene>
    <name evidence="16" type="primary">nqrC</name>
    <name evidence="19" type="ORF">DES49_2249</name>
</gene>
<evidence type="ECO:0000256" key="10">
    <source>
        <dbReference type="ARBA" id="ARBA00023027"/>
    </source>
</evidence>
<keyword evidence="11 16" id="KW-0915">Sodium</keyword>
<evidence type="ECO:0000313" key="20">
    <source>
        <dbReference type="Proteomes" id="UP000295830"/>
    </source>
</evidence>
<keyword evidence="10 16" id="KW-0520">NAD</keyword>
<dbReference type="HAMAP" id="MF_00427">
    <property type="entry name" value="NqrC"/>
    <property type="match status" value="1"/>
</dbReference>
<dbReference type="SMART" id="SM00900">
    <property type="entry name" value="FMN_bind"/>
    <property type="match status" value="1"/>
</dbReference>
<dbReference type="Pfam" id="PF04205">
    <property type="entry name" value="FMN_bind"/>
    <property type="match status" value="1"/>
</dbReference>
<comment type="subcellular location">
    <subcellularLocation>
        <location evidence="16">Cell membrane</location>
        <topology evidence="16">Single-pass membrane protein</topology>
    </subcellularLocation>
</comment>
<dbReference type="NCBIfam" id="TIGR01938">
    <property type="entry name" value="nqrC"/>
    <property type="match status" value="1"/>
</dbReference>
<dbReference type="GO" id="GO:0010181">
    <property type="term" value="F:FMN binding"/>
    <property type="evidence" value="ECO:0007669"/>
    <property type="project" value="UniProtKB-UniRule"/>
</dbReference>
<dbReference type="OrthoDB" id="9786835at2"/>
<feature type="domain" description="FMN-binding" evidence="18">
    <location>
        <begin position="149"/>
        <end position="252"/>
    </location>
</feature>
<evidence type="ECO:0000256" key="2">
    <source>
        <dbReference type="ARBA" id="ARBA00022475"/>
    </source>
</evidence>
<keyword evidence="9 16" id="KW-1133">Transmembrane helix</keyword>
<comment type="caution">
    <text evidence="16">Lacks conserved residue(s) required for the propagation of feature annotation.</text>
</comment>
<comment type="similarity">
    <text evidence="16 17">Belongs to the NqrC family.</text>
</comment>
<keyword evidence="1 16" id="KW-0813">Transport</keyword>
<evidence type="ECO:0000256" key="3">
    <source>
        <dbReference type="ARBA" id="ARBA00022519"/>
    </source>
</evidence>
<keyword evidence="13 16" id="KW-0830">Ubiquinone</keyword>
<keyword evidence="20" id="KW-1185">Reference proteome</keyword>
<evidence type="ECO:0000256" key="7">
    <source>
        <dbReference type="ARBA" id="ARBA00022692"/>
    </source>
</evidence>
<evidence type="ECO:0000259" key="18">
    <source>
        <dbReference type="SMART" id="SM00900"/>
    </source>
</evidence>
<dbReference type="GO" id="GO:0016655">
    <property type="term" value="F:oxidoreductase activity, acting on NAD(P)H, quinone or similar compound as acceptor"/>
    <property type="evidence" value="ECO:0007669"/>
    <property type="project" value="UniProtKB-UniRule"/>
</dbReference>
<protein>
    <recommendedName>
        <fullName evidence="16 17">Na(+)-translocating NADH-quinone reductase subunit C</fullName>
        <shortName evidence="16 17">Na(+)-NQR subunit C</shortName>
        <shortName evidence="16 17">Na(+)-translocating NQR subunit C</shortName>
        <ecNumber evidence="16 17">7.2.1.1</ecNumber>
    </recommendedName>
    <alternativeName>
        <fullName evidence="16 17">NQR complex subunit C</fullName>
    </alternativeName>
    <alternativeName>
        <fullName evidence="16 17">NQR-1 subunit C</fullName>
    </alternativeName>
</protein>
<dbReference type="AlphaFoldDB" id="A0A4R7JMK8"/>
<keyword evidence="14 16" id="KW-0472">Membrane</keyword>